<dbReference type="EMBL" id="BLBS01000007">
    <property type="protein sequence ID" value="GET85988.1"/>
    <property type="molecule type" value="Genomic_DNA"/>
</dbReference>
<organism evidence="1 2">
    <name type="scientific">Leishmania tarentolae</name>
    <name type="common">Sauroleishmania tarentolae</name>
    <dbReference type="NCBI Taxonomy" id="5689"/>
    <lineage>
        <taxon>Eukaryota</taxon>
        <taxon>Discoba</taxon>
        <taxon>Euglenozoa</taxon>
        <taxon>Kinetoplastea</taxon>
        <taxon>Metakinetoplastina</taxon>
        <taxon>Trypanosomatida</taxon>
        <taxon>Trypanosomatidae</taxon>
        <taxon>Leishmaniinae</taxon>
        <taxon>Leishmania</taxon>
        <taxon>lizard Leishmania</taxon>
    </lineage>
</organism>
<proteinExistence type="predicted"/>
<dbReference type="Proteomes" id="UP000419144">
    <property type="component" value="Unassembled WGS sequence"/>
</dbReference>
<dbReference type="Gene3D" id="1.10.246.140">
    <property type="match status" value="1"/>
</dbReference>
<keyword evidence="2" id="KW-1185">Reference proteome</keyword>
<dbReference type="VEuPathDB" id="TriTrypDB:LtaPh_0612400"/>
<name>A0A640K9N7_LEITA</name>
<dbReference type="AlphaFoldDB" id="A0A640K9N7"/>
<comment type="caution">
    <text evidence="1">The sequence shown here is derived from an EMBL/GenBank/DDBJ whole genome shotgun (WGS) entry which is preliminary data.</text>
</comment>
<gene>
    <name evidence="1" type="ORF">LtaPh_0612400</name>
</gene>
<sequence>MQHGPGITDAANAGPAPPRSPALFVLPSLPLAYMSPLHFTTRSALLSQLWAATSIRLHAHTHTHAERLPYMCVMATSAEDGQIAYEALTNAQKAELAAWVRSQLDTENGASQWRRNTQEMIRQALVRRAASGASLDGGDILEEIMPHVRSAIPPEVREGLFRRVTAQLHS</sequence>
<protein>
    <recommendedName>
        <fullName evidence="3">Transcription and mRNA export factor ENY2</fullName>
    </recommendedName>
</protein>
<accession>A0A640K9N7</accession>
<dbReference type="InterPro" id="IPR038212">
    <property type="entry name" value="TF_EnY2_sf"/>
</dbReference>
<evidence type="ECO:0008006" key="3">
    <source>
        <dbReference type="Google" id="ProtNLM"/>
    </source>
</evidence>
<evidence type="ECO:0000313" key="2">
    <source>
        <dbReference type="Proteomes" id="UP000419144"/>
    </source>
</evidence>
<evidence type="ECO:0000313" key="1">
    <source>
        <dbReference type="EMBL" id="GET85988.1"/>
    </source>
</evidence>
<reference evidence="1" key="1">
    <citation type="submission" date="2019-11" db="EMBL/GenBank/DDBJ databases">
        <title>Leishmania tarentolae CDS.</title>
        <authorList>
            <person name="Goto Y."/>
            <person name="Yamagishi J."/>
        </authorList>
    </citation>
    <scope>NUCLEOTIDE SEQUENCE [LARGE SCALE GENOMIC DNA]</scope>
    <source>
        <strain evidence="1">Parrot Tar II</strain>
    </source>
</reference>
<dbReference type="OrthoDB" id="6221744at2759"/>